<reference evidence="2" key="1">
    <citation type="submission" date="2016-06" db="EMBL/GenBank/DDBJ databases">
        <authorList>
            <person name="Radolfova-Krizova L."/>
            <person name="Nemec A."/>
        </authorList>
    </citation>
    <scope>NUCLEOTIDE SEQUENCE [LARGE SCALE GENOMIC DNA]</scope>
    <source>
        <strain evidence="2">ANC 4275</strain>
    </source>
</reference>
<organism evidence="1 2">
    <name type="scientific">Acinetobacter gandensis</name>
    <dbReference type="NCBI Taxonomy" id="1443941"/>
    <lineage>
        <taxon>Bacteria</taxon>
        <taxon>Pseudomonadati</taxon>
        <taxon>Pseudomonadota</taxon>
        <taxon>Gammaproteobacteria</taxon>
        <taxon>Moraxellales</taxon>
        <taxon>Moraxellaceae</taxon>
        <taxon>Acinetobacter</taxon>
    </lineage>
</organism>
<dbReference type="AlphaFoldDB" id="A0A1A7RAH5"/>
<proteinExistence type="predicted"/>
<comment type="caution">
    <text evidence="1">The sequence shown here is derived from an EMBL/GenBank/DDBJ whole genome shotgun (WGS) entry which is preliminary data.</text>
</comment>
<gene>
    <name evidence="1" type="ORF">A9J31_14735</name>
</gene>
<dbReference type="Proteomes" id="UP000185753">
    <property type="component" value="Unassembled WGS sequence"/>
</dbReference>
<accession>A0A1A7RAH5</accession>
<protein>
    <submittedName>
        <fullName evidence="1">Uncharacterized protein</fullName>
    </submittedName>
</protein>
<evidence type="ECO:0000313" key="2">
    <source>
        <dbReference type="Proteomes" id="UP000185753"/>
    </source>
</evidence>
<dbReference type="RefSeq" id="WP_004644755.1">
    <property type="nucleotide sequence ID" value="NZ_LZDS01000015.1"/>
</dbReference>
<sequence>MTNADFKLLVESLGFYNAEAVRDYFKAIGFNESINVRPIQYWLNGKSVALNMPIPDDVVEHFKQLEQMKIELSGQEKFKRNSFLYKDKYLMWEKFPELNGLPCTYLNQLMVLVNMLHGYREMQYCSSY</sequence>
<dbReference type="EMBL" id="LZDS01000015">
    <property type="protein sequence ID" value="OBX28926.1"/>
    <property type="molecule type" value="Genomic_DNA"/>
</dbReference>
<evidence type="ECO:0000313" key="1">
    <source>
        <dbReference type="EMBL" id="OBX28926.1"/>
    </source>
</evidence>
<name>A0A1A7RAH5_9GAMM</name>
<keyword evidence="2" id="KW-1185">Reference proteome</keyword>